<sequence length="165" mass="18799">MSLIPSFFGNNRRNNTFDPFAMDLWDPFEGFPFGGNLSQSLTSGSTAARDTAAFVNNARIDWKETPEAHVLKADLPGLKKEEVKVEVEDGKVLQISGERNREQEEKNDKWHRIERSSGMFMRRFRLPENVKMEEIKANMEDGVLTVTVPKVEEKKPQIKSIDISG</sequence>
<dbReference type="PANTHER" id="PTHR11527">
    <property type="entry name" value="HEAT-SHOCK PROTEIN 20 FAMILY MEMBER"/>
    <property type="match status" value="1"/>
</dbReference>
<evidence type="ECO:0000256" key="3">
    <source>
        <dbReference type="RuleBase" id="RU003616"/>
    </source>
</evidence>
<gene>
    <name evidence="7" type="primary">LOC110785467</name>
</gene>
<evidence type="ECO:0000313" key="6">
    <source>
        <dbReference type="Proteomes" id="UP000813463"/>
    </source>
</evidence>
<dbReference type="PROSITE" id="PS51203">
    <property type="entry name" value="CS"/>
    <property type="match status" value="1"/>
</dbReference>
<dbReference type="InterPro" id="IPR031107">
    <property type="entry name" value="Small_HSP"/>
</dbReference>
<dbReference type="RefSeq" id="XP_056690819.1">
    <property type="nucleotide sequence ID" value="XM_056834841.1"/>
</dbReference>
<proteinExistence type="inferred from homology"/>
<keyword evidence="1" id="KW-0346">Stress response</keyword>
<evidence type="ECO:0000313" key="7">
    <source>
        <dbReference type="RefSeq" id="XP_056690819.1"/>
    </source>
</evidence>
<evidence type="ECO:0000256" key="2">
    <source>
        <dbReference type="PROSITE-ProRule" id="PRU00285"/>
    </source>
</evidence>
<dbReference type="SUPFAM" id="SSF49764">
    <property type="entry name" value="HSP20-like chaperones"/>
    <property type="match status" value="1"/>
</dbReference>
<dbReference type="Proteomes" id="UP000813463">
    <property type="component" value="Chromosome 1"/>
</dbReference>
<feature type="domain" description="SHSP" evidence="4">
    <location>
        <begin position="51"/>
        <end position="165"/>
    </location>
</feature>
<protein>
    <submittedName>
        <fullName evidence="7">18.1 kDa class I heat shock protein-like</fullName>
    </submittedName>
</protein>
<reference evidence="6" key="1">
    <citation type="journal article" date="2021" name="Nat. Commun.">
        <title>Genomic analyses provide insights into spinach domestication and the genetic basis of agronomic traits.</title>
        <authorList>
            <person name="Cai X."/>
            <person name="Sun X."/>
            <person name="Xu C."/>
            <person name="Sun H."/>
            <person name="Wang X."/>
            <person name="Ge C."/>
            <person name="Zhang Z."/>
            <person name="Wang Q."/>
            <person name="Fei Z."/>
            <person name="Jiao C."/>
            <person name="Wang Q."/>
        </authorList>
    </citation>
    <scope>NUCLEOTIDE SEQUENCE [LARGE SCALE GENOMIC DNA]</scope>
    <source>
        <strain evidence="6">cv. Varoflay</strain>
    </source>
</reference>
<evidence type="ECO:0000256" key="1">
    <source>
        <dbReference type="ARBA" id="ARBA00023016"/>
    </source>
</evidence>
<dbReference type="PROSITE" id="PS01031">
    <property type="entry name" value="SHSP"/>
    <property type="match status" value="1"/>
</dbReference>
<dbReference type="Gene3D" id="2.60.40.790">
    <property type="match status" value="1"/>
</dbReference>
<dbReference type="GeneID" id="110785467"/>
<dbReference type="InterPro" id="IPR002068">
    <property type="entry name" value="A-crystallin/Hsp20_dom"/>
</dbReference>
<comment type="similarity">
    <text evidence="2 3">Belongs to the small heat shock protein (HSP20) family.</text>
</comment>
<feature type="domain" description="CS" evidence="5">
    <location>
        <begin position="55"/>
        <end position="159"/>
    </location>
</feature>
<reference evidence="7" key="2">
    <citation type="submission" date="2025-08" db="UniProtKB">
        <authorList>
            <consortium name="RefSeq"/>
        </authorList>
    </citation>
    <scope>IDENTIFICATION</scope>
    <source>
        <tissue evidence="7">Leaf</tissue>
    </source>
</reference>
<dbReference type="InterPro" id="IPR007052">
    <property type="entry name" value="CS_dom"/>
</dbReference>
<dbReference type="InterPro" id="IPR008978">
    <property type="entry name" value="HSP20-like_chaperone"/>
</dbReference>
<evidence type="ECO:0000259" key="5">
    <source>
        <dbReference type="PROSITE" id="PS51203"/>
    </source>
</evidence>
<name>A0ABM3R5E7_SPIOL</name>
<evidence type="ECO:0000259" key="4">
    <source>
        <dbReference type="PROSITE" id="PS01031"/>
    </source>
</evidence>
<dbReference type="Pfam" id="PF00011">
    <property type="entry name" value="HSP20"/>
    <property type="match status" value="1"/>
</dbReference>
<dbReference type="CDD" id="cd06472">
    <property type="entry name" value="ACD_ScHsp26_like"/>
    <property type="match status" value="1"/>
</dbReference>
<keyword evidence="6" id="KW-1185">Reference proteome</keyword>
<accession>A0ABM3R5E7</accession>
<organism evidence="6 7">
    <name type="scientific">Spinacia oleracea</name>
    <name type="common">Spinach</name>
    <dbReference type="NCBI Taxonomy" id="3562"/>
    <lineage>
        <taxon>Eukaryota</taxon>
        <taxon>Viridiplantae</taxon>
        <taxon>Streptophyta</taxon>
        <taxon>Embryophyta</taxon>
        <taxon>Tracheophyta</taxon>
        <taxon>Spermatophyta</taxon>
        <taxon>Magnoliopsida</taxon>
        <taxon>eudicotyledons</taxon>
        <taxon>Gunneridae</taxon>
        <taxon>Pentapetalae</taxon>
        <taxon>Caryophyllales</taxon>
        <taxon>Chenopodiaceae</taxon>
        <taxon>Chenopodioideae</taxon>
        <taxon>Anserineae</taxon>
        <taxon>Spinacia</taxon>
    </lineage>
</organism>